<proteinExistence type="predicted"/>
<dbReference type="Pfam" id="PF13309">
    <property type="entry name" value="HTH_22"/>
    <property type="match status" value="1"/>
</dbReference>
<dbReference type="OrthoDB" id="9796595at2"/>
<accession>A0A4R4ED19</accession>
<evidence type="ECO:0000313" key="4">
    <source>
        <dbReference type="Proteomes" id="UP000295418"/>
    </source>
</evidence>
<dbReference type="InterPro" id="IPR039446">
    <property type="entry name" value="DauR-like"/>
</dbReference>
<comment type="caution">
    <text evidence="3">The sequence shown here is derived from an EMBL/GenBank/DDBJ whole genome shotgun (WGS) entry which is preliminary data.</text>
</comment>
<gene>
    <name evidence="3" type="ORF">E0485_11490</name>
</gene>
<dbReference type="PANTHER" id="PTHR35568">
    <property type="entry name" value="TRANSCRIPTIONAL REGULATOR DAUR"/>
    <property type="match status" value="1"/>
</dbReference>
<name>A0A4R4ED19_9BACL</name>
<dbReference type="InterPro" id="IPR039445">
    <property type="entry name" value="DauR-like_HTH"/>
</dbReference>
<dbReference type="PANTHER" id="PTHR35568:SF1">
    <property type="entry name" value="TRANSCRIPTIONAL REGULATOR DAUR"/>
    <property type="match status" value="1"/>
</dbReference>
<evidence type="ECO:0000259" key="1">
    <source>
        <dbReference type="Pfam" id="PF08348"/>
    </source>
</evidence>
<sequence>MDNELFRHYQNIMNYFGEILGSNYEFVLHVLDPNGGSHIGHIVNGNLSGRSLNSPLTNYAKELINDKVYLNKDYVVGYVGEGPRGKKFRSSTLFIKDHEGQLQGLLCINFDADVYRKVAKDILKLANLNLDIDLIQKETDQEQPVEKLTDNIRNIIYAVIDKDIIESGAQLSPEQKKLAISKLKEYGVFEIKGTINEVADIMGISESSVYRYLQMVSRNDKYLLSSQTGM</sequence>
<reference evidence="3 4" key="1">
    <citation type="submission" date="2019-03" db="EMBL/GenBank/DDBJ databases">
        <authorList>
            <person name="Kim M.K.M."/>
        </authorList>
    </citation>
    <scope>NUCLEOTIDE SEQUENCE [LARGE SCALE GENOMIC DNA]</scope>
    <source>
        <strain evidence="3 4">18JY21-1</strain>
    </source>
</reference>
<evidence type="ECO:0008006" key="5">
    <source>
        <dbReference type="Google" id="ProtNLM"/>
    </source>
</evidence>
<dbReference type="AlphaFoldDB" id="A0A4R4ED19"/>
<organism evidence="3 4">
    <name type="scientific">Paenibacillus albiflavus</name>
    <dbReference type="NCBI Taxonomy" id="2545760"/>
    <lineage>
        <taxon>Bacteria</taxon>
        <taxon>Bacillati</taxon>
        <taxon>Bacillota</taxon>
        <taxon>Bacilli</taxon>
        <taxon>Bacillales</taxon>
        <taxon>Paenibacillaceae</taxon>
        <taxon>Paenibacillus</taxon>
    </lineage>
</organism>
<feature type="domain" description="Transcriptional regulator DauR-like HTH" evidence="2">
    <location>
        <begin position="160"/>
        <end position="213"/>
    </location>
</feature>
<evidence type="ECO:0000259" key="2">
    <source>
        <dbReference type="Pfam" id="PF13309"/>
    </source>
</evidence>
<dbReference type="RefSeq" id="WP_132418183.1">
    <property type="nucleotide sequence ID" value="NZ_SKFG01000010.1"/>
</dbReference>
<dbReference type="EMBL" id="SKFG01000010">
    <property type="protein sequence ID" value="TCZ77083.1"/>
    <property type="molecule type" value="Genomic_DNA"/>
</dbReference>
<dbReference type="InterPro" id="IPR013559">
    <property type="entry name" value="YheO"/>
</dbReference>
<dbReference type="Proteomes" id="UP000295418">
    <property type="component" value="Unassembled WGS sequence"/>
</dbReference>
<feature type="domain" description="YheO-like" evidence="1">
    <location>
        <begin position="7"/>
        <end position="118"/>
    </location>
</feature>
<evidence type="ECO:0000313" key="3">
    <source>
        <dbReference type="EMBL" id="TCZ77083.1"/>
    </source>
</evidence>
<protein>
    <recommendedName>
        <fullName evidence="5">Transcriptional regulator</fullName>
    </recommendedName>
</protein>
<keyword evidence="4" id="KW-1185">Reference proteome</keyword>
<dbReference type="Pfam" id="PF08348">
    <property type="entry name" value="PAS_6"/>
    <property type="match status" value="1"/>
</dbReference>